<evidence type="ECO:0000256" key="2">
    <source>
        <dbReference type="ARBA" id="ARBA00012513"/>
    </source>
</evidence>
<dbReference type="AlphaFoldDB" id="A0A5A9PNA9"/>
<evidence type="ECO:0000313" key="7">
    <source>
        <dbReference type="EMBL" id="KAA0723295.1"/>
    </source>
</evidence>
<dbReference type="GO" id="GO:0005634">
    <property type="term" value="C:nucleus"/>
    <property type="evidence" value="ECO:0007669"/>
    <property type="project" value="TreeGrafter"/>
</dbReference>
<evidence type="ECO:0000259" key="6">
    <source>
        <dbReference type="PROSITE" id="PS50835"/>
    </source>
</evidence>
<keyword evidence="7" id="KW-0418">Kinase</keyword>
<feature type="region of interest" description="Disordered" evidence="5">
    <location>
        <begin position="1"/>
        <end position="64"/>
    </location>
</feature>
<dbReference type="Pfam" id="PF07679">
    <property type="entry name" value="I-set"/>
    <property type="match status" value="1"/>
</dbReference>
<dbReference type="GO" id="GO:0055013">
    <property type="term" value="P:cardiac muscle cell development"/>
    <property type="evidence" value="ECO:0007669"/>
    <property type="project" value="TreeGrafter"/>
</dbReference>
<dbReference type="Proteomes" id="UP000324632">
    <property type="component" value="Chromosome 3"/>
</dbReference>
<comment type="catalytic activity">
    <reaction evidence="4">
        <text>L-seryl-[protein] + ATP = O-phospho-L-seryl-[protein] + ADP + H(+)</text>
        <dbReference type="Rhea" id="RHEA:17989"/>
        <dbReference type="Rhea" id="RHEA-COMP:9863"/>
        <dbReference type="Rhea" id="RHEA-COMP:11604"/>
        <dbReference type="ChEBI" id="CHEBI:15378"/>
        <dbReference type="ChEBI" id="CHEBI:29999"/>
        <dbReference type="ChEBI" id="CHEBI:30616"/>
        <dbReference type="ChEBI" id="CHEBI:83421"/>
        <dbReference type="ChEBI" id="CHEBI:456216"/>
        <dbReference type="EC" id="2.7.11.1"/>
    </reaction>
</comment>
<feature type="compositionally biased region" description="Polar residues" evidence="5">
    <location>
        <begin position="161"/>
        <end position="179"/>
    </location>
</feature>
<feature type="region of interest" description="Disordered" evidence="5">
    <location>
        <begin position="92"/>
        <end position="118"/>
    </location>
</feature>
<dbReference type="PROSITE" id="PS50835">
    <property type="entry name" value="IG_LIKE"/>
    <property type="match status" value="1"/>
</dbReference>
<comment type="caution">
    <text evidence="7">The sequence shown here is derived from an EMBL/GenBank/DDBJ whole genome shotgun (WGS) entry which is preliminary data.</text>
</comment>
<dbReference type="GO" id="GO:0004674">
    <property type="term" value="F:protein serine/threonine kinase activity"/>
    <property type="evidence" value="ECO:0007669"/>
    <property type="project" value="UniProtKB-EC"/>
</dbReference>
<dbReference type="SUPFAM" id="SSF48726">
    <property type="entry name" value="Immunoglobulin"/>
    <property type="match status" value="1"/>
</dbReference>
<comment type="similarity">
    <text evidence="1">Belongs to the protein kinase superfamily. Alpha-type protein kinase family. ALPK subfamily.</text>
</comment>
<keyword evidence="7" id="KW-0808">Transferase</keyword>
<evidence type="ECO:0000256" key="4">
    <source>
        <dbReference type="ARBA" id="ARBA00048679"/>
    </source>
</evidence>
<dbReference type="InterPro" id="IPR013098">
    <property type="entry name" value="Ig_I-set"/>
</dbReference>
<dbReference type="InterPro" id="IPR013783">
    <property type="entry name" value="Ig-like_fold"/>
</dbReference>
<dbReference type="CDD" id="cd00096">
    <property type="entry name" value="Ig"/>
    <property type="match status" value="1"/>
</dbReference>
<feature type="compositionally biased region" description="Polar residues" evidence="5">
    <location>
        <begin position="33"/>
        <end position="48"/>
    </location>
</feature>
<organism evidence="7 8">
    <name type="scientific">Triplophysa tibetana</name>
    <dbReference type="NCBI Taxonomy" id="1572043"/>
    <lineage>
        <taxon>Eukaryota</taxon>
        <taxon>Metazoa</taxon>
        <taxon>Chordata</taxon>
        <taxon>Craniata</taxon>
        <taxon>Vertebrata</taxon>
        <taxon>Euteleostomi</taxon>
        <taxon>Actinopterygii</taxon>
        <taxon>Neopterygii</taxon>
        <taxon>Teleostei</taxon>
        <taxon>Ostariophysi</taxon>
        <taxon>Cypriniformes</taxon>
        <taxon>Nemacheilidae</taxon>
        <taxon>Triplophysa</taxon>
    </lineage>
</organism>
<accession>A0A5A9PNA9</accession>
<comment type="catalytic activity">
    <reaction evidence="3">
        <text>L-threonyl-[protein] + ATP = O-phospho-L-threonyl-[protein] + ADP + H(+)</text>
        <dbReference type="Rhea" id="RHEA:46608"/>
        <dbReference type="Rhea" id="RHEA-COMP:11060"/>
        <dbReference type="Rhea" id="RHEA-COMP:11605"/>
        <dbReference type="ChEBI" id="CHEBI:15378"/>
        <dbReference type="ChEBI" id="CHEBI:30013"/>
        <dbReference type="ChEBI" id="CHEBI:30616"/>
        <dbReference type="ChEBI" id="CHEBI:61977"/>
        <dbReference type="ChEBI" id="CHEBI:456216"/>
        <dbReference type="EC" id="2.7.11.1"/>
    </reaction>
</comment>
<dbReference type="InterPro" id="IPR007110">
    <property type="entry name" value="Ig-like_dom"/>
</dbReference>
<feature type="compositionally biased region" description="Basic and acidic residues" evidence="5">
    <location>
        <begin position="602"/>
        <end position="617"/>
    </location>
</feature>
<feature type="region of interest" description="Disordered" evidence="5">
    <location>
        <begin position="594"/>
        <end position="621"/>
    </location>
</feature>
<feature type="compositionally biased region" description="Polar residues" evidence="5">
    <location>
        <begin position="422"/>
        <end position="433"/>
    </location>
</feature>
<feature type="domain" description="Ig-like" evidence="6">
    <location>
        <begin position="747"/>
        <end position="834"/>
    </location>
</feature>
<dbReference type="InterPro" id="IPR036179">
    <property type="entry name" value="Ig-like_dom_sf"/>
</dbReference>
<dbReference type="PANTHER" id="PTHR47091:SF1">
    <property type="entry name" value="ALPHA-PROTEIN KINASE 3"/>
    <property type="match status" value="1"/>
</dbReference>
<dbReference type="Gene3D" id="2.60.40.10">
    <property type="entry name" value="Immunoglobulins"/>
    <property type="match status" value="1"/>
</dbReference>
<proteinExistence type="inferred from homology"/>
<evidence type="ECO:0000313" key="8">
    <source>
        <dbReference type="Proteomes" id="UP000324632"/>
    </source>
</evidence>
<feature type="region of interest" description="Disordered" evidence="5">
    <location>
        <begin position="422"/>
        <end position="441"/>
    </location>
</feature>
<protein>
    <recommendedName>
        <fullName evidence="2">non-specific serine/threonine protein kinase</fullName>
        <ecNumber evidence="2">2.7.11.1</ecNumber>
    </recommendedName>
</protein>
<sequence length="839" mass="91950">METETKVVKKTKQIKSPDNQKSLDRRSPLIKTLNLQSQNIKHVQNQKVENGPPSSPDNKLMDLDDSKSKLAAGPCVRILSHSCGKGDVNTDTGDRNVSVHSSRASAGGDDHIEPTEPEICGKIPSSARKVAMELSQPPSLMHDVTSRVTDTLPVLGSHHLASQGQKEITEDQSMVLTKNSTERHKPDLESTQLGEKNSTSHVSNSLQDGHVKTVMNSSMEEGKLTKISEKDYTDGNLMINRASDKPGSKIKSVATSLNGTEVKKMGINADKKKVCISANLQGQKSISQEKSSGSKRSVSLVTEFEQIHSHSNMSNPDVAQSQIMNDSSNAKALMKHKKGLQFQKDSHVATDSVSKMDIQVPGQSHTAKNNSQQSIISKASTMDNDPEAAHIDYPTFLSQQHPKTFLSNLTIPAIYVTDVDSTSPNNKTENMECSSPVRKSENVKFSAKPNVLDNNNAVSQKVNTSDYTENVNETTATPECGGLPDAQVDLSLQQQSTAGLNQPQQKPLSQENFIKTSGSQCSTESIASDFTGPVGRCTQLSNADKSKEPNESDLAETECPVLLAKTDCNLKSESNYFIKQLKSAALDLDLSNQRSTSVTLHDTPHRDSEGKDKHRQTNSEVKQGESVLLQESNNLNTVVCPLSPSSDVTIPLKTTDAQIFTASEPHKTEKRDMGKSNQKETYQEQILTLTPLPASPLNLVNDAPSLEKNSPRLTRRAIAADLAEINGNGNVKTKSSERDKENQFIVPQVIRKIRPEVFDTSGHLKLWCQFFNIVSDSTIRWFKNDVEIAEIKRSAGDETQLCLGIIQMSKRDCGVYRCSITNENGQNSSEYILSTESMH</sequence>
<evidence type="ECO:0000256" key="1">
    <source>
        <dbReference type="ARBA" id="ARBA00008651"/>
    </source>
</evidence>
<dbReference type="PANTHER" id="PTHR47091">
    <property type="entry name" value="ALPHA-PROTEIN KINASE 2-RELATED"/>
    <property type="match status" value="1"/>
</dbReference>
<evidence type="ECO:0000256" key="5">
    <source>
        <dbReference type="SAM" id="MobiDB-lite"/>
    </source>
</evidence>
<keyword evidence="8" id="KW-1185">Reference proteome</keyword>
<feature type="compositionally biased region" description="Polar residues" evidence="5">
    <location>
        <begin position="189"/>
        <end position="204"/>
    </location>
</feature>
<dbReference type="EMBL" id="SOYY01000003">
    <property type="protein sequence ID" value="KAA0723295.1"/>
    <property type="molecule type" value="Genomic_DNA"/>
</dbReference>
<gene>
    <name evidence="7" type="ORF">E1301_Tti005414</name>
</gene>
<name>A0A5A9PNA9_9TELE</name>
<dbReference type="EC" id="2.7.11.1" evidence="2"/>
<feature type="region of interest" description="Disordered" evidence="5">
    <location>
        <begin position="161"/>
        <end position="204"/>
    </location>
</feature>
<reference evidence="7 8" key="1">
    <citation type="journal article" date="2019" name="Mol. Ecol. Resour.">
        <title>Chromosome-level genome assembly of Triplophysa tibetana, a fish adapted to the harsh high-altitude environment of the Tibetan Plateau.</title>
        <authorList>
            <person name="Yang X."/>
            <person name="Liu H."/>
            <person name="Ma Z."/>
            <person name="Zou Y."/>
            <person name="Zou M."/>
            <person name="Mao Y."/>
            <person name="Li X."/>
            <person name="Wang H."/>
            <person name="Chen T."/>
            <person name="Wang W."/>
            <person name="Yang R."/>
        </authorList>
    </citation>
    <scope>NUCLEOTIDE SEQUENCE [LARGE SCALE GENOMIC DNA]</scope>
    <source>
        <strain evidence="7">TTIB1903HZAU</strain>
        <tissue evidence="7">Muscle</tissue>
    </source>
</reference>
<evidence type="ECO:0000256" key="3">
    <source>
        <dbReference type="ARBA" id="ARBA00047899"/>
    </source>
</evidence>